<dbReference type="Proteomes" id="UP000253846">
    <property type="component" value="Unassembled WGS sequence"/>
</dbReference>
<evidence type="ECO:0000313" key="3">
    <source>
        <dbReference type="Proteomes" id="UP000253846"/>
    </source>
</evidence>
<gene>
    <name evidence="2" type="ORF">NCTC12860_00100</name>
</gene>
<evidence type="ECO:0000313" key="2">
    <source>
        <dbReference type="EMBL" id="SSZ38914.1"/>
    </source>
</evidence>
<evidence type="ECO:0000256" key="1">
    <source>
        <dbReference type="SAM" id="MobiDB-lite"/>
    </source>
</evidence>
<dbReference type="AlphaFoldDB" id="A0A336N9Q2"/>
<feature type="region of interest" description="Disordered" evidence="1">
    <location>
        <begin position="1"/>
        <end position="25"/>
    </location>
</feature>
<name>A0A336N9Q2_BARGR</name>
<proteinExistence type="predicted"/>
<dbReference type="EMBL" id="UFTD01000001">
    <property type="protein sequence ID" value="SSZ38914.1"/>
    <property type="molecule type" value="Genomic_DNA"/>
</dbReference>
<reference evidence="2 3" key="1">
    <citation type="submission" date="2018-06" db="EMBL/GenBank/DDBJ databases">
        <authorList>
            <consortium name="Pathogen Informatics"/>
            <person name="Doyle S."/>
        </authorList>
    </citation>
    <scope>NUCLEOTIDE SEQUENCE [LARGE SCALE GENOMIC DNA]</scope>
    <source>
        <strain evidence="2 3">NCTC12860</strain>
    </source>
</reference>
<protein>
    <submittedName>
        <fullName evidence="2">Uncharacterized protein</fullName>
    </submittedName>
</protein>
<accession>A0A336N9Q2</accession>
<sequence>MPCVGDDTGVMEQAPPRCPAHDDRLPSLSLVNGTIKSPNKLEKNQKISKARGFFIIFDNFFNRPRGRSPNNPA</sequence>
<organism evidence="2 3">
    <name type="scientific">Bartonella grahamii</name>
    <dbReference type="NCBI Taxonomy" id="33045"/>
    <lineage>
        <taxon>Bacteria</taxon>
        <taxon>Pseudomonadati</taxon>
        <taxon>Pseudomonadota</taxon>
        <taxon>Alphaproteobacteria</taxon>
        <taxon>Hyphomicrobiales</taxon>
        <taxon>Bartonellaceae</taxon>
        <taxon>Bartonella</taxon>
    </lineage>
</organism>